<dbReference type="Proteomes" id="UP000003793">
    <property type="component" value="Unassembled WGS sequence"/>
</dbReference>
<sequence>MKVLETLVHAIGNDEGFIADMYACDKKARKIYLEEAVNAFNYVLDELCHGTGSAAGYDFNNMEE</sequence>
<accession>C0B612</accession>
<dbReference type="HOGENOM" id="CLU_2860032_0_0_9"/>
<reference evidence="1 2" key="1">
    <citation type="submission" date="2009-02" db="EMBL/GenBank/DDBJ databases">
        <authorList>
            <person name="Fulton L."/>
            <person name="Clifton S."/>
            <person name="Fulton B."/>
            <person name="Xu J."/>
            <person name="Minx P."/>
            <person name="Pepin K.H."/>
            <person name="Johnson M."/>
            <person name="Bhonagiri V."/>
            <person name="Nash W.E."/>
            <person name="Mardis E.R."/>
            <person name="Wilson R.K."/>
        </authorList>
    </citation>
    <scope>NUCLEOTIDE SEQUENCE [LARGE SCALE GENOMIC DNA]</scope>
    <source>
        <strain evidence="1 2">ATCC 27758</strain>
    </source>
</reference>
<gene>
    <name evidence="1" type="ORF">COPCOM_00583</name>
</gene>
<dbReference type="AlphaFoldDB" id="C0B612"/>
<comment type="caution">
    <text evidence="1">The sequence shown here is derived from an EMBL/GenBank/DDBJ whole genome shotgun (WGS) entry which is preliminary data.</text>
</comment>
<organism evidence="1 2">
    <name type="scientific">Coprococcus comes ATCC 27758</name>
    <dbReference type="NCBI Taxonomy" id="470146"/>
    <lineage>
        <taxon>Bacteria</taxon>
        <taxon>Bacillati</taxon>
        <taxon>Bacillota</taxon>
        <taxon>Clostridia</taxon>
        <taxon>Lachnospirales</taxon>
        <taxon>Lachnospiraceae</taxon>
        <taxon>Coprococcus</taxon>
    </lineage>
</organism>
<reference evidence="1 2" key="2">
    <citation type="submission" date="2009-03" db="EMBL/GenBank/DDBJ databases">
        <title>Draft genome sequence of Coprococcus comes (ATCC 27758).</title>
        <authorList>
            <person name="Sudarsanam P."/>
            <person name="Ley R."/>
            <person name="Guruge J."/>
            <person name="Turnbaugh P.J."/>
            <person name="Mahowald M."/>
            <person name="Liep D."/>
            <person name="Gordon J."/>
        </authorList>
    </citation>
    <scope>NUCLEOTIDE SEQUENCE [LARGE SCALE GENOMIC DNA]</scope>
    <source>
        <strain evidence="1 2">ATCC 27758</strain>
    </source>
</reference>
<dbReference type="EMBL" id="ABVR01000034">
    <property type="protein sequence ID" value="EEG91146.1"/>
    <property type="molecule type" value="Genomic_DNA"/>
</dbReference>
<proteinExistence type="predicted"/>
<name>C0B612_9FIRM</name>
<protein>
    <submittedName>
        <fullName evidence="1">Uncharacterized protein</fullName>
    </submittedName>
</protein>
<evidence type="ECO:0000313" key="2">
    <source>
        <dbReference type="Proteomes" id="UP000003793"/>
    </source>
</evidence>
<evidence type="ECO:0000313" key="1">
    <source>
        <dbReference type="EMBL" id="EEG91146.1"/>
    </source>
</evidence>